<dbReference type="AlphaFoldDB" id="A0A6C0JJE1"/>
<sequence>MELAIPGVALGLLYIASNQKSKNENFRNHSQLPNVDVPNRNYPSEFPVISSDTDLTSQLSTTNNYDNGGGVYTDKYFNPNMNQQNSSNSDTKFGQDYYSLTGDKVNASYFEHNNMVPFFGSNLRTRLADENSNEGVLDNYIGAGSQVITKKEQSPLFAPSANQQWAHGAPNSSDFFRSRVNPSSRMANVKPFEEEHVAPGLGLGYTSQGSGGFNSGMMMRDRWLDKTANELRVDNKPKATGLMLYGHEGPADSVIKKNSTYEQMGIMEKHTPDQSYAHDTRDFVNSDVDSFGRSKDIGRLFTTGGVETGPALRPITVDRYVTRPETAVTYAGGAGYQNSTSYIPGEYMPSTNQQLGAVPLAGANANGRQYANDGDYEIKAKKAYPNNRTQNKQDNYFGAVSNSLGAAVAPLLDMLRPSRKENVLGTLRPYQNPGTTVPQSYIFNPADRPAATIRETTENSKNHLNVSSNFKDGAYSVTGHIPTYTTRTDQGAYDYVGSSSAGERYRQPTSYEAGYNQRNNDIKSSTIQGHMVQGNMALMNGDINMRQVSRDNMLKNERGVIANMPYQSPDVINMGSKVGSSNQLYSNIQMDRNTPDITSMLKSNPYVVDYRSAL</sequence>
<reference evidence="2" key="1">
    <citation type="journal article" date="2020" name="Nature">
        <title>Giant virus diversity and host interactions through global metagenomics.</title>
        <authorList>
            <person name="Schulz F."/>
            <person name="Roux S."/>
            <person name="Paez-Espino D."/>
            <person name="Jungbluth S."/>
            <person name="Walsh D.A."/>
            <person name="Denef V.J."/>
            <person name="McMahon K.D."/>
            <person name="Konstantinidis K.T."/>
            <person name="Eloe-Fadrosh E.A."/>
            <person name="Kyrpides N.C."/>
            <person name="Woyke T."/>
        </authorList>
    </citation>
    <scope>NUCLEOTIDE SEQUENCE</scope>
    <source>
        <strain evidence="2">GVMAG-M-3300027708-20</strain>
    </source>
</reference>
<evidence type="ECO:0000259" key="1">
    <source>
        <dbReference type="Pfam" id="PF19251"/>
    </source>
</evidence>
<protein>
    <recommendedName>
        <fullName evidence="1">DUF5899 domain-containing protein</fullName>
    </recommendedName>
</protein>
<organism evidence="2">
    <name type="scientific">viral metagenome</name>
    <dbReference type="NCBI Taxonomy" id="1070528"/>
    <lineage>
        <taxon>unclassified sequences</taxon>
        <taxon>metagenomes</taxon>
        <taxon>organismal metagenomes</taxon>
    </lineage>
</organism>
<dbReference type="EMBL" id="MN740389">
    <property type="protein sequence ID" value="QHU03898.1"/>
    <property type="molecule type" value="Genomic_DNA"/>
</dbReference>
<name>A0A6C0JJE1_9ZZZZ</name>
<proteinExistence type="predicted"/>
<feature type="domain" description="DUF5899" evidence="1">
    <location>
        <begin position="177"/>
        <end position="279"/>
    </location>
</feature>
<evidence type="ECO:0000313" key="2">
    <source>
        <dbReference type="EMBL" id="QHU03898.1"/>
    </source>
</evidence>
<dbReference type="Pfam" id="PF19251">
    <property type="entry name" value="DUF5899"/>
    <property type="match status" value="1"/>
</dbReference>
<dbReference type="InterPro" id="IPR045418">
    <property type="entry name" value="P2_DUF5899"/>
</dbReference>
<accession>A0A6C0JJE1</accession>